<evidence type="ECO:0000313" key="2">
    <source>
        <dbReference type="EMBL" id="MPC73123.1"/>
    </source>
</evidence>
<feature type="region of interest" description="Disordered" evidence="1">
    <location>
        <begin position="1"/>
        <end position="23"/>
    </location>
</feature>
<accession>A0A5B7HSM3</accession>
<sequence>MHTFSNLIPTAPKSLEEGKAINSGDGTRIQHHQLLRSILCQHQWAPSWVCAACQAQHHLLFKLLGQKHQAILSNKVTKKLKS</sequence>
<dbReference type="AlphaFoldDB" id="A0A5B7HSM3"/>
<proteinExistence type="predicted"/>
<keyword evidence="3" id="KW-1185">Reference proteome</keyword>
<dbReference type="Proteomes" id="UP000324222">
    <property type="component" value="Unassembled WGS sequence"/>
</dbReference>
<gene>
    <name evidence="2" type="ORF">E2C01_067442</name>
</gene>
<reference evidence="2 3" key="1">
    <citation type="submission" date="2019-05" db="EMBL/GenBank/DDBJ databases">
        <title>Another draft genome of Portunus trituberculatus and its Hox gene families provides insights of decapod evolution.</title>
        <authorList>
            <person name="Jeong J.-H."/>
            <person name="Song I."/>
            <person name="Kim S."/>
            <person name="Choi T."/>
            <person name="Kim D."/>
            <person name="Ryu S."/>
            <person name="Kim W."/>
        </authorList>
    </citation>
    <scope>NUCLEOTIDE SEQUENCE [LARGE SCALE GENOMIC DNA]</scope>
    <source>
        <tissue evidence="2">Muscle</tissue>
    </source>
</reference>
<comment type="caution">
    <text evidence="2">The sequence shown here is derived from an EMBL/GenBank/DDBJ whole genome shotgun (WGS) entry which is preliminary data.</text>
</comment>
<organism evidence="2 3">
    <name type="scientific">Portunus trituberculatus</name>
    <name type="common">Swimming crab</name>
    <name type="synonym">Neptunus trituberculatus</name>
    <dbReference type="NCBI Taxonomy" id="210409"/>
    <lineage>
        <taxon>Eukaryota</taxon>
        <taxon>Metazoa</taxon>
        <taxon>Ecdysozoa</taxon>
        <taxon>Arthropoda</taxon>
        <taxon>Crustacea</taxon>
        <taxon>Multicrustacea</taxon>
        <taxon>Malacostraca</taxon>
        <taxon>Eumalacostraca</taxon>
        <taxon>Eucarida</taxon>
        <taxon>Decapoda</taxon>
        <taxon>Pleocyemata</taxon>
        <taxon>Brachyura</taxon>
        <taxon>Eubrachyura</taxon>
        <taxon>Portunoidea</taxon>
        <taxon>Portunidae</taxon>
        <taxon>Portuninae</taxon>
        <taxon>Portunus</taxon>
    </lineage>
</organism>
<dbReference type="EMBL" id="VSRR010036111">
    <property type="protein sequence ID" value="MPC73123.1"/>
    <property type="molecule type" value="Genomic_DNA"/>
</dbReference>
<protein>
    <submittedName>
        <fullName evidence="2">Uncharacterized protein</fullName>
    </submittedName>
</protein>
<evidence type="ECO:0000313" key="3">
    <source>
        <dbReference type="Proteomes" id="UP000324222"/>
    </source>
</evidence>
<evidence type="ECO:0000256" key="1">
    <source>
        <dbReference type="SAM" id="MobiDB-lite"/>
    </source>
</evidence>
<name>A0A5B7HSM3_PORTR</name>